<name>A0ABR1D653_NECAM</name>
<keyword evidence="2" id="KW-0539">Nucleus</keyword>
<dbReference type="PANTHER" id="PTHR12577:SF6">
    <property type="entry name" value="DACHSHUND, ISOFORM B"/>
    <property type="match status" value="1"/>
</dbReference>
<dbReference type="InterPro" id="IPR037000">
    <property type="entry name" value="Ski_DNA-bd_sf"/>
</dbReference>
<evidence type="ECO:0000256" key="3">
    <source>
        <dbReference type="ARBA" id="ARBA00038192"/>
    </source>
</evidence>
<evidence type="ECO:0000256" key="2">
    <source>
        <dbReference type="ARBA" id="ARBA00023242"/>
    </source>
</evidence>
<organism evidence="6 7">
    <name type="scientific">Necator americanus</name>
    <name type="common">Human hookworm</name>
    <dbReference type="NCBI Taxonomy" id="51031"/>
    <lineage>
        <taxon>Eukaryota</taxon>
        <taxon>Metazoa</taxon>
        <taxon>Ecdysozoa</taxon>
        <taxon>Nematoda</taxon>
        <taxon>Chromadorea</taxon>
        <taxon>Rhabditida</taxon>
        <taxon>Rhabditina</taxon>
        <taxon>Rhabditomorpha</taxon>
        <taxon>Strongyloidea</taxon>
        <taxon>Ancylostomatidae</taxon>
        <taxon>Bunostominae</taxon>
        <taxon>Necator</taxon>
    </lineage>
</organism>
<dbReference type="InterPro" id="IPR009061">
    <property type="entry name" value="DNA-bd_dom_put_sf"/>
</dbReference>
<accession>A0ABR1D653</accession>
<feature type="domain" description="SKI/SNO/DAC" evidence="5">
    <location>
        <begin position="64"/>
        <end position="156"/>
    </location>
</feature>
<dbReference type="InterPro" id="IPR003380">
    <property type="entry name" value="SKI/SNO/DAC"/>
</dbReference>
<reference evidence="6 7" key="1">
    <citation type="submission" date="2023-08" db="EMBL/GenBank/DDBJ databases">
        <title>A Necator americanus chromosomal reference genome.</title>
        <authorList>
            <person name="Ilik V."/>
            <person name="Petrzelkova K.J."/>
            <person name="Pardy F."/>
            <person name="Fuh T."/>
            <person name="Niatou-Singa F.S."/>
            <person name="Gouil Q."/>
            <person name="Baker L."/>
            <person name="Ritchie M.E."/>
            <person name="Jex A.R."/>
            <person name="Gazzola D."/>
            <person name="Li H."/>
            <person name="Toshio Fujiwara R."/>
            <person name="Zhan B."/>
            <person name="Aroian R.V."/>
            <person name="Pafco B."/>
            <person name="Schwarz E.M."/>
        </authorList>
    </citation>
    <scope>NUCLEOTIDE SEQUENCE [LARGE SCALE GENOMIC DNA]</scope>
    <source>
        <strain evidence="6 7">Aroian</strain>
        <tissue evidence="6">Whole animal</tissue>
    </source>
</reference>
<feature type="region of interest" description="Disordered" evidence="4">
    <location>
        <begin position="34"/>
        <end position="54"/>
    </location>
</feature>
<protein>
    <recommendedName>
        <fullName evidence="5">SKI/SNO/DAC domain-containing protein</fullName>
    </recommendedName>
</protein>
<dbReference type="EMBL" id="JAVFWL010000003">
    <property type="protein sequence ID" value="KAK6745433.1"/>
    <property type="molecule type" value="Genomic_DNA"/>
</dbReference>
<feature type="region of interest" description="Disordered" evidence="4">
    <location>
        <begin position="243"/>
        <end position="307"/>
    </location>
</feature>
<comment type="caution">
    <text evidence="6">The sequence shown here is derived from an EMBL/GenBank/DDBJ whole genome shotgun (WGS) entry which is preliminary data.</text>
</comment>
<keyword evidence="7" id="KW-1185">Reference proteome</keyword>
<proteinExistence type="inferred from homology"/>
<evidence type="ECO:0000313" key="6">
    <source>
        <dbReference type="EMBL" id="KAK6745433.1"/>
    </source>
</evidence>
<evidence type="ECO:0000256" key="1">
    <source>
        <dbReference type="ARBA" id="ARBA00004123"/>
    </source>
</evidence>
<dbReference type="Gene3D" id="3.10.260.20">
    <property type="entry name" value="Ski"/>
    <property type="match status" value="1"/>
</dbReference>
<evidence type="ECO:0000256" key="4">
    <source>
        <dbReference type="SAM" id="MobiDB-lite"/>
    </source>
</evidence>
<gene>
    <name evidence="6" type="primary">Necator_chrIII.g12657</name>
    <name evidence="6" type="ORF">RB195_011890</name>
</gene>
<feature type="compositionally biased region" description="Polar residues" evidence="4">
    <location>
        <begin position="256"/>
        <end position="267"/>
    </location>
</feature>
<evidence type="ECO:0000313" key="7">
    <source>
        <dbReference type="Proteomes" id="UP001303046"/>
    </source>
</evidence>
<dbReference type="PANTHER" id="PTHR12577">
    <property type="entry name" value="DACHSHUND"/>
    <property type="match status" value="1"/>
</dbReference>
<comment type="subcellular location">
    <subcellularLocation>
        <location evidence="1">Nucleus</location>
    </subcellularLocation>
</comment>
<dbReference type="SUPFAM" id="SSF46955">
    <property type="entry name" value="Putative DNA-binding domain"/>
    <property type="match status" value="1"/>
</dbReference>
<sequence length="436" mass="48155">MMSSLSAIQSLAELQAKFRPEALISFDADTVTASMRDGSESSGQSSIIPQEFSPFDPNEPAIPKEINYRGQTVVGFDLRGTDMLCLPQVYELFLKNMVGGLHTVYTKLKRLEITPIICNVEQVRALRSKNAIQPGVNRCKLIAASDFDRLYDDCTNTCTRPGRPPKRASTVEEWAAKREKFEDQQQQCSAGEESYGGAPCASPLNPLFLGQFLPQFSAQQLLVQHMMAIAAAQKPDICAPSGMSMSADAEVEGTPLNLSKTNPNSETSDNDSLENMRKEGDISPNQSISERGGSNGSNNSSSSDQSAAATTKIISLLDMASEHFKQQMESIRKERGDLIPDYATLDPGTGLVWEDKNADSIRRLALAGHCREEVEFLRCQLKGSLIDESKLREQLQAEKKKSNIYFRRYCKARREMILLKEQISETRGSSANSNSN</sequence>
<evidence type="ECO:0000259" key="5">
    <source>
        <dbReference type="Pfam" id="PF02437"/>
    </source>
</evidence>
<dbReference type="Proteomes" id="UP001303046">
    <property type="component" value="Unassembled WGS sequence"/>
</dbReference>
<dbReference type="Pfam" id="PF02437">
    <property type="entry name" value="Ski_Sno_DHD"/>
    <property type="match status" value="1"/>
</dbReference>
<comment type="similarity">
    <text evidence="3">Belongs to the DACH/dachshund family.</text>
</comment>
<dbReference type="InterPro" id="IPR052417">
    <property type="entry name" value="Dachshund_domain"/>
</dbReference>